<dbReference type="Pfam" id="PF07004">
    <property type="entry name" value="SHIPPO-rpt"/>
    <property type="match status" value="2"/>
</dbReference>
<name>A0A8I6SFA2_CIMLE</name>
<feature type="compositionally biased region" description="Basic and acidic residues" evidence="1">
    <location>
        <begin position="22"/>
        <end position="42"/>
    </location>
</feature>
<dbReference type="OrthoDB" id="406368at2759"/>
<evidence type="ECO:0000313" key="2">
    <source>
        <dbReference type="EnsemblMetazoa" id="XP_014262627.1"/>
    </source>
</evidence>
<dbReference type="KEGG" id="clec:106674426"/>
<dbReference type="InterPro" id="IPR051291">
    <property type="entry name" value="CIMAP"/>
</dbReference>
<dbReference type="InterPro" id="IPR010736">
    <property type="entry name" value="SHIPPO-rpt"/>
</dbReference>
<accession>A0A8I6SFA2</accession>
<dbReference type="PANTHER" id="PTHR21580:SF28">
    <property type="entry name" value="BOREALIN N-TERMINAL DOMAIN-CONTAINING PROTEIN-RELATED"/>
    <property type="match status" value="1"/>
</dbReference>
<keyword evidence="3" id="KW-1185">Reference proteome</keyword>
<feature type="region of interest" description="Disordered" evidence="1">
    <location>
        <begin position="78"/>
        <end position="99"/>
    </location>
</feature>
<evidence type="ECO:0000256" key="1">
    <source>
        <dbReference type="SAM" id="MobiDB-lite"/>
    </source>
</evidence>
<reference evidence="2" key="1">
    <citation type="submission" date="2022-01" db="UniProtKB">
        <authorList>
            <consortium name="EnsemblMetazoa"/>
        </authorList>
    </citation>
    <scope>IDENTIFICATION</scope>
</reference>
<feature type="region of interest" description="Disordered" evidence="1">
    <location>
        <begin position="1"/>
        <end position="44"/>
    </location>
</feature>
<feature type="region of interest" description="Disordered" evidence="1">
    <location>
        <begin position="115"/>
        <end position="277"/>
    </location>
</feature>
<evidence type="ECO:0000313" key="3">
    <source>
        <dbReference type="Proteomes" id="UP000494040"/>
    </source>
</evidence>
<dbReference type="OMA" id="YVNHDCT"/>
<dbReference type="Proteomes" id="UP000494040">
    <property type="component" value="Unassembled WGS sequence"/>
</dbReference>
<protein>
    <recommendedName>
        <fullName evidence="4">Outer dense fiber protein 3</fullName>
    </recommendedName>
</protein>
<evidence type="ECO:0008006" key="4">
    <source>
        <dbReference type="Google" id="ProtNLM"/>
    </source>
</evidence>
<proteinExistence type="predicted"/>
<sequence length="277" mass="30372">MAQQIIILDKPSKKGKGRGASGKKEKAGGNTGRIDDGPRRGSEMCLPVVPAPNMYKLKNLVGYQDHDISKWREPAYSMRTRHESKKAESVPGPKYDIGDVTRFGTKNPLMFSLGRRNSLPDKKEMPGPSAYSPEKFEDLRYRKPPSASLKGRIRDTKGIDMPSPAEYESPGGIGHGHPTMHSAPNAVLTSRRESKQKFSAPAPNTYGSPNVEVVKKSAPMSSIAGRQQDKKGEKVPGPGSYNPMLTNTRSPPAYSFGTKHSKCMQPFKEPESETEVC</sequence>
<dbReference type="AlphaFoldDB" id="A0A8I6SFA2"/>
<dbReference type="RefSeq" id="XP_014262627.1">
    <property type="nucleotide sequence ID" value="XM_014407141.2"/>
</dbReference>
<dbReference type="GeneID" id="106674426"/>
<dbReference type="PANTHER" id="PTHR21580">
    <property type="entry name" value="SHIPPO-1-RELATED"/>
    <property type="match status" value="1"/>
</dbReference>
<dbReference type="EnsemblMetazoa" id="XM_014407141.2">
    <property type="protein sequence ID" value="XP_014262627.1"/>
    <property type="gene ID" value="LOC106674426"/>
</dbReference>
<organism evidence="2 3">
    <name type="scientific">Cimex lectularius</name>
    <name type="common">Bed bug</name>
    <name type="synonym">Acanthia lectularia</name>
    <dbReference type="NCBI Taxonomy" id="79782"/>
    <lineage>
        <taxon>Eukaryota</taxon>
        <taxon>Metazoa</taxon>
        <taxon>Ecdysozoa</taxon>
        <taxon>Arthropoda</taxon>
        <taxon>Hexapoda</taxon>
        <taxon>Insecta</taxon>
        <taxon>Pterygota</taxon>
        <taxon>Neoptera</taxon>
        <taxon>Paraneoptera</taxon>
        <taxon>Hemiptera</taxon>
        <taxon>Heteroptera</taxon>
        <taxon>Panheteroptera</taxon>
        <taxon>Cimicomorpha</taxon>
        <taxon>Cimicidae</taxon>
        <taxon>Cimex</taxon>
    </lineage>
</organism>